<dbReference type="SMART" id="SM00507">
    <property type="entry name" value="HNHc"/>
    <property type="match status" value="1"/>
</dbReference>
<comment type="caution">
    <text evidence="3">The sequence shown here is derived from an EMBL/GenBank/DDBJ whole genome shotgun (WGS) entry which is preliminary data.</text>
</comment>
<dbReference type="InterPro" id="IPR002711">
    <property type="entry name" value="HNH"/>
</dbReference>
<evidence type="ECO:0000313" key="4">
    <source>
        <dbReference type="Proteomes" id="UP001500945"/>
    </source>
</evidence>
<dbReference type="CDD" id="cd00085">
    <property type="entry name" value="HNHc"/>
    <property type="match status" value="1"/>
</dbReference>
<dbReference type="Proteomes" id="UP001500945">
    <property type="component" value="Unassembled WGS sequence"/>
</dbReference>
<gene>
    <name evidence="3" type="ORF">GCM10023168_14080</name>
</gene>
<keyword evidence="4" id="KW-1185">Reference proteome</keyword>
<organism evidence="3 4">
    <name type="scientific">Fodinibacter luteus</name>
    <dbReference type="NCBI Taxonomy" id="552064"/>
    <lineage>
        <taxon>Bacteria</taxon>
        <taxon>Bacillati</taxon>
        <taxon>Actinomycetota</taxon>
        <taxon>Actinomycetes</taxon>
        <taxon>Micrococcales</taxon>
        <taxon>Intrasporangiaceae</taxon>
        <taxon>Fodinibacter (ex Wang et al. 2009)</taxon>
    </lineage>
</organism>
<protein>
    <recommendedName>
        <fullName evidence="2">HNH nuclease domain-containing protein</fullName>
    </recommendedName>
</protein>
<evidence type="ECO:0000256" key="1">
    <source>
        <dbReference type="ARBA" id="ARBA00023450"/>
    </source>
</evidence>
<dbReference type="Pfam" id="PF01844">
    <property type="entry name" value="HNH"/>
    <property type="match status" value="1"/>
</dbReference>
<dbReference type="InterPro" id="IPR003615">
    <property type="entry name" value="HNH_nuc"/>
</dbReference>
<reference evidence="4" key="1">
    <citation type="journal article" date="2019" name="Int. J. Syst. Evol. Microbiol.">
        <title>The Global Catalogue of Microorganisms (GCM) 10K type strain sequencing project: providing services to taxonomists for standard genome sequencing and annotation.</title>
        <authorList>
            <consortium name="The Broad Institute Genomics Platform"/>
            <consortium name="The Broad Institute Genome Sequencing Center for Infectious Disease"/>
            <person name="Wu L."/>
            <person name="Ma J."/>
        </authorList>
    </citation>
    <scope>NUCLEOTIDE SEQUENCE [LARGE SCALE GENOMIC DNA]</scope>
    <source>
        <strain evidence="4">JCM 17809</strain>
    </source>
</reference>
<dbReference type="EMBL" id="BAABGM010000009">
    <property type="protein sequence ID" value="GAA4402977.1"/>
    <property type="molecule type" value="Genomic_DNA"/>
</dbReference>
<dbReference type="Gene3D" id="1.10.30.50">
    <property type="match status" value="1"/>
</dbReference>
<dbReference type="InterPro" id="IPR003870">
    <property type="entry name" value="DUF222"/>
</dbReference>
<sequence length="515" mass="55170">MSLAERRSVLEAAREALEGLDEVLVQASGAELIELLGVVDAVGARAGAARVVVTAEAVTRGEVAQSGMNVHAWVREHAPSLRQGGAAQVASLAQAVCPGPSQWRPDCRAGAGVDPGSPLGMAWAGVKDGIVSPALATAVLREVGRLEPLLQAQAVPTVTRALLELGVAWGPTLMRRLRPRLLAEHGAAGVFDDLQERLAKSARLSSPMVESGDLTEYQLLMTPEQAAVLEAAIGPLSAPAPNEVTGERDLRPAGQRRVEALTQVCRRSAGLDAEAQGADGAGGAAAAVHVIVPLADLEQRVGCGEVVGSTASGTLLSPEVLRRVCCAADLVPHVLGSAGEDLDLGRVVRLFTRGQRRLLWRRDRGCTYPGCTAPAAWAQAHHVLHWLDGGRSDVDNAALLCQRHHTFVHQRRLVAAVRRTPDERGRYVVWDLTDGSYDRHLEHLRAQAAAHDPPPLTPQRLAELVAAITGDDPDDQRWAAVELADQQDHLESTDHDWYDEDWADDVWRERLDLPG</sequence>
<comment type="similarity">
    <text evidence="1">Belongs to the Rv1128c/1148c/1588c/1702c/1945/3466 family.</text>
</comment>
<proteinExistence type="inferred from homology"/>
<accession>A0ABP8KAR4</accession>
<feature type="domain" description="HNH nuclease" evidence="2">
    <location>
        <begin position="354"/>
        <end position="406"/>
    </location>
</feature>
<evidence type="ECO:0000313" key="3">
    <source>
        <dbReference type="EMBL" id="GAA4402977.1"/>
    </source>
</evidence>
<evidence type="ECO:0000259" key="2">
    <source>
        <dbReference type="SMART" id="SM00507"/>
    </source>
</evidence>
<dbReference type="Pfam" id="PF02720">
    <property type="entry name" value="DUF222"/>
    <property type="match status" value="1"/>
</dbReference>
<name>A0ABP8KAR4_9MICO</name>